<accession>A7HRC4</accession>
<dbReference type="Gene3D" id="3.30.450.40">
    <property type="match status" value="1"/>
</dbReference>
<gene>
    <name evidence="6" type="ordered locus">Plav_0834</name>
</gene>
<evidence type="ECO:0000256" key="3">
    <source>
        <dbReference type="ARBA" id="ARBA00023163"/>
    </source>
</evidence>
<dbReference type="NCBIfam" id="NF007342">
    <property type="entry name" value="PRK09834.1-4"/>
    <property type="match status" value="1"/>
</dbReference>
<dbReference type="STRING" id="402881.Plav_0834"/>
<dbReference type="InterPro" id="IPR050707">
    <property type="entry name" value="HTH_MetabolicPath_Reg"/>
</dbReference>
<keyword evidence="7" id="KW-1185">Reference proteome</keyword>
<dbReference type="InterPro" id="IPR036388">
    <property type="entry name" value="WH-like_DNA-bd_sf"/>
</dbReference>
<dbReference type="InterPro" id="IPR005471">
    <property type="entry name" value="Tscrpt_reg_IclR_N"/>
</dbReference>
<dbReference type="InterPro" id="IPR029016">
    <property type="entry name" value="GAF-like_dom_sf"/>
</dbReference>
<dbReference type="GO" id="GO:0003700">
    <property type="term" value="F:DNA-binding transcription factor activity"/>
    <property type="evidence" value="ECO:0007669"/>
    <property type="project" value="TreeGrafter"/>
</dbReference>
<evidence type="ECO:0000259" key="4">
    <source>
        <dbReference type="PROSITE" id="PS51077"/>
    </source>
</evidence>
<sequence>MPRLLDNAAGVNPVIRSLMVLEAMNATGKATTLAQLHEETGLPKPTLVRLLDTLISTGHVRRVSRMAGYALTERVLRLSSGFRHGDLVVEAARPFLSALTAEHKWPMGLATLDRDAMLVRLSTRQESPFAMDPDWLNRRLAILVSALARAYIAFCPEEERRVLLTLLRNSKSKMNAPARDESYMAAMVEGIRKRGYANTAAPRGDPAMGLAVPVMQGEHVAACINIRYIGSTMSEAEAVKRYLPALQRTAAAIAANLEERSTAS</sequence>
<name>A7HRC4_PARL1</name>
<dbReference type="Pfam" id="PF09339">
    <property type="entry name" value="HTH_IclR"/>
    <property type="match status" value="1"/>
</dbReference>
<dbReference type="InterPro" id="IPR014757">
    <property type="entry name" value="Tscrpt_reg_IclR_C"/>
</dbReference>
<dbReference type="KEGG" id="pla:Plav_0834"/>
<feature type="domain" description="HTH iclR-type" evidence="4">
    <location>
        <begin position="11"/>
        <end position="73"/>
    </location>
</feature>
<proteinExistence type="predicted"/>
<dbReference type="SUPFAM" id="SSF55781">
    <property type="entry name" value="GAF domain-like"/>
    <property type="match status" value="1"/>
</dbReference>
<dbReference type="EMBL" id="CP000774">
    <property type="protein sequence ID" value="ABS62457.1"/>
    <property type="molecule type" value="Genomic_DNA"/>
</dbReference>
<evidence type="ECO:0000313" key="7">
    <source>
        <dbReference type="Proteomes" id="UP000006377"/>
    </source>
</evidence>
<dbReference type="SUPFAM" id="SSF46785">
    <property type="entry name" value="Winged helix' DNA-binding domain"/>
    <property type="match status" value="1"/>
</dbReference>
<dbReference type="HOGENOM" id="CLU_062618_1_0_5"/>
<dbReference type="Gene3D" id="1.10.10.10">
    <property type="entry name" value="Winged helix-like DNA-binding domain superfamily/Winged helix DNA-binding domain"/>
    <property type="match status" value="1"/>
</dbReference>
<dbReference type="GO" id="GO:0003677">
    <property type="term" value="F:DNA binding"/>
    <property type="evidence" value="ECO:0007669"/>
    <property type="project" value="UniProtKB-KW"/>
</dbReference>
<evidence type="ECO:0000313" key="6">
    <source>
        <dbReference type="EMBL" id="ABS62457.1"/>
    </source>
</evidence>
<dbReference type="SMART" id="SM00346">
    <property type="entry name" value="HTH_ICLR"/>
    <property type="match status" value="1"/>
</dbReference>
<keyword evidence="2" id="KW-0238">DNA-binding</keyword>
<keyword evidence="1" id="KW-0805">Transcription regulation</keyword>
<dbReference type="PROSITE" id="PS51077">
    <property type="entry name" value="HTH_ICLR"/>
    <property type="match status" value="1"/>
</dbReference>
<dbReference type="OrthoDB" id="9807558at2"/>
<evidence type="ECO:0000259" key="5">
    <source>
        <dbReference type="PROSITE" id="PS51078"/>
    </source>
</evidence>
<feature type="domain" description="IclR-ED" evidence="5">
    <location>
        <begin position="74"/>
        <end position="259"/>
    </location>
</feature>
<dbReference type="InterPro" id="IPR036390">
    <property type="entry name" value="WH_DNA-bd_sf"/>
</dbReference>
<dbReference type="RefSeq" id="WP_012109707.1">
    <property type="nucleotide sequence ID" value="NC_009719.1"/>
</dbReference>
<protein>
    <submittedName>
        <fullName evidence="6">Regulatory protein IclR</fullName>
    </submittedName>
</protein>
<dbReference type="Proteomes" id="UP000006377">
    <property type="component" value="Chromosome"/>
</dbReference>
<reference evidence="6 7" key="1">
    <citation type="journal article" date="2011" name="Stand. Genomic Sci.">
        <title>Complete genome sequence of Parvibaculum lavamentivorans type strain (DS-1(T)).</title>
        <authorList>
            <person name="Schleheck D."/>
            <person name="Weiss M."/>
            <person name="Pitluck S."/>
            <person name="Bruce D."/>
            <person name="Land M.L."/>
            <person name="Han S."/>
            <person name="Saunders E."/>
            <person name="Tapia R."/>
            <person name="Detter C."/>
            <person name="Brettin T."/>
            <person name="Han J."/>
            <person name="Woyke T."/>
            <person name="Goodwin L."/>
            <person name="Pennacchio L."/>
            <person name="Nolan M."/>
            <person name="Cook A.M."/>
            <person name="Kjelleberg S."/>
            <person name="Thomas T."/>
        </authorList>
    </citation>
    <scope>NUCLEOTIDE SEQUENCE [LARGE SCALE GENOMIC DNA]</scope>
    <source>
        <strain evidence="7">DS-1 / DSM 13023 / NCIMB 13966</strain>
    </source>
</reference>
<dbReference type="eggNOG" id="COG1414">
    <property type="taxonomic scope" value="Bacteria"/>
</dbReference>
<keyword evidence="3" id="KW-0804">Transcription</keyword>
<evidence type="ECO:0000256" key="2">
    <source>
        <dbReference type="ARBA" id="ARBA00023125"/>
    </source>
</evidence>
<dbReference type="PANTHER" id="PTHR30136">
    <property type="entry name" value="HELIX-TURN-HELIX TRANSCRIPTIONAL REGULATOR, ICLR FAMILY"/>
    <property type="match status" value="1"/>
</dbReference>
<dbReference type="AlphaFoldDB" id="A7HRC4"/>
<dbReference type="PANTHER" id="PTHR30136:SF23">
    <property type="entry name" value="DNA-BINDING TRANSCRIPTIONAL ACTIVATOR MHPR"/>
    <property type="match status" value="1"/>
</dbReference>
<dbReference type="PROSITE" id="PS51078">
    <property type="entry name" value="ICLR_ED"/>
    <property type="match status" value="1"/>
</dbReference>
<organism evidence="6 7">
    <name type="scientific">Parvibaculum lavamentivorans (strain DS-1 / DSM 13023 / NCIMB 13966)</name>
    <dbReference type="NCBI Taxonomy" id="402881"/>
    <lineage>
        <taxon>Bacteria</taxon>
        <taxon>Pseudomonadati</taxon>
        <taxon>Pseudomonadota</taxon>
        <taxon>Alphaproteobacteria</taxon>
        <taxon>Hyphomicrobiales</taxon>
        <taxon>Parvibaculaceae</taxon>
        <taxon>Parvibaculum</taxon>
    </lineage>
</organism>
<dbReference type="Pfam" id="PF01614">
    <property type="entry name" value="IclR_C"/>
    <property type="match status" value="1"/>
</dbReference>
<evidence type="ECO:0000256" key="1">
    <source>
        <dbReference type="ARBA" id="ARBA00023015"/>
    </source>
</evidence>
<dbReference type="GO" id="GO:0045892">
    <property type="term" value="P:negative regulation of DNA-templated transcription"/>
    <property type="evidence" value="ECO:0007669"/>
    <property type="project" value="TreeGrafter"/>
</dbReference>